<evidence type="ECO:0000313" key="2">
    <source>
        <dbReference type="Proteomes" id="UP000438182"/>
    </source>
</evidence>
<keyword evidence="2" id="KW-1185">Reference proteome</keyword>
<reference evidence="1 2" key="1">
    <citation type="submission" date="2019-12" db="EMBL/GenBank/DDBJ databases">
        <authorList>
            <person name="Kim Y.S."/>
        </authorList>
    </citation>
    <scope>NUCLEOTIDE SEQUENCE [LARGE SCALE GENOMIC DNA]</scope>
    <source>
        <strain evidence="1 2">MMS17-SY077</strain>
    </source>
</reference>
<dbReference type="RefSeq" id="WP_160426415.1">
    <property type="nucleotide sequence ID" value="NZ_WSTA01000080.1"/>
</dbReference>
<dbReference type="Proteomes" id="UP000438182">
    <property type="component" value="Unassembled WGS sequence"/>
</dbReference>
<sequence>MKLLHGVLVLLALVLIARGAIRIACCLLDRAHEGRRRMLRSLAELHHPDIDAAALDHLPP</sequence>
<comment type="caution">
    <text evidence="1">The sequence shown here is derived from an EMBL/GenBank/DDBJ whole genome shotgun (WGS) entry which is preliminary data.</text>
</comment>
<dbReference type="EMBL" id="WSTA01000080">
    <property type="protein sequence ID" value="MWB99813.1"/>
    <property type="molecule type" value="Genomic_DNA"/>
</dbReference>
<dbReference type="AlphaFoldDB" id="A0A6I4NZR2"/>
<protein>
    <submittedName>
        <fullName evidence="1">Uncharacterized protein</fullName>
    </submittedName>
</protein>
<name>A0A6I4NZR2_9MICO</name>
<proteinExistence type="predicted"/>
<accession>A0A6I4NZR2</accession>
<evidence type="ECO:0000313" key="1">
    <source>
        <dbReference type="EMBL" id="MWB99813.1"/>
    </source>
</evidence>
<gene>
    <name evidence="1" type="ORF">GB864_14785</name>
</gene>
<organism evidence="1 2">
    <name type="scientific">Agromyces seonyuensis</name>
    <dbReference type="NCBI Taxonomy" id="2662446"/>
    <lineage>
        <taxon>Bacteria</taxon>
        <taxon>Bacillati</taxon>
        <taxon>Actinomycetota</taxon>
        <taxon>Actinomycetes</taxon>
        <taxon>Micrococcales</taxon>
        <taxon>Microbacteriaceae</taxon>
        <taxon>Agromyces</taxon>
    </lineage>
</organism>